<evidence type="ECO:0000256" key="1">
    <source>
        <dbReference type="ARBA" id="ARBA00004496"/>
    </source>
</evidence>
<dbReference type="Gene3D" id="3.30.70.1230">
    <property type="entry name" value="Nucleotide cyclase"/>
    <property type="match status" value="1"/>
</dbReference>
<keyword evidence="5" id="KW-0342">GTP-binding</keyword>
<dbReference type="Pfam" id="PF07700">
    <property type="entry name" value="HNOB"/>
    <property type="match status" value="1"/>
</dbReference>
<dbReference type="InterPro" id="IPR001054">
    <property type="entry name" value="A/G_cyclase"/>
</dbReference>
<dbReference type="PANTHER" id="PTHR45655:SF13">
    <property type="entry name" value="SOLUBLE GUANYLATE CYCLASE GCY-32-RELATED"/>
    <property type="match status" value="1"/>
</dbReference>
<dbReference type="InterPro" id="IPR024096">
    <property type="entry name" value="NO_sig/Golgi_transp_ligand-bd"/>
</dbReference>
<dbReference type="SUPFAM" id="SSF55073">
    <property type="entry name" value="Nucleotide cyclase"/>
    <property type="match status" value="1"/>
</dbReference>
<organism evidence="9 12">
    <name type="scientific">Adineta ricciae</name>
    <name type="common">Rotifer</name>
    <dbReference type="NCBI Taxonomy" id="249248"/>
    <lineage>
        <taxon>Eukaryota</taxon>
        <taxon>Metazoa</taxon>
        <taxon>Spiralia</taxon>
        <taxon>Gnathifera</taxon>
        <taxon>Rotifera</taxon>
        <taxon>Eurotatoria</taxon>
        <taxon>Bdelloidea</taxon>
        <taxon>Adinetida</taxon>
        <taxon>Adinetidae</taxon>
        <taxon>Adineta</taxon>
    </lineage>
</organism>
<comment type="subcellular location">
    <subcellularLocation>
        <location evidence="1">Cytoplasm</location>
    </subcellularLocation>
</comment>
<evidence type="ECO:0000256" key="5">
    <source>
        <dbReference type="ARBA" id="ARBA00023134"/>
    </source>
</evidence>
<name>A0A813XCP8_ADIRI</name>
<evidence type="ECO:0000313" key="10">
    <source>
        <dbReference type="EMBL" id="CAF1105346.1"/>
    </source>
</evidence>
<keyword evidence="6" id="KW-0456">Lyase</keyword>
<dbReference type="GO" id="GO:0070482">
    <property type="term" value="P:response to oxygen levels"/>
    <property type="evidence" value="ECO:0007669"/>
    <property type="project" value="TreeGrafter"/>
</dbReference>
<evidence type="ECO:0000259" key="8">
    <source>
        <dbReference type="PROSITE" id="PS50125"/>
    </source>
</evidence>
<dbReference type="GO" id="GO:0019934">
    <property type="term" value="P:cGMP-mediated signaling"/>
    <property type="evidence" value="ECO:0007669"/>
    <property type="project" value="TreeGrafter"/>
</dbReference>
<evidence type="ECO:0000256" key="3">
    <source>
        <dbReference type="ARBA" id="ARBA00022490"/>
    </source>
</evidence>
<dbReference type="GO" id="GO:0020037">
    <property type="term" value="F:heme binding"/>
    <property type="evidence" value="ECO:0007669"/>
    <property type="project" value="InterPro"/>
</dbReference>
<dbReference type="GO" id="GO:0005525">
    <property type="term" value="F:GTP binding"/>
    <property type="evidence" value="ECO:0007669"/>
    <property type="project" value="UniProtKB-KW"/>
</dbReference>
<evidence type="ECO:0000256" key="2">
    <source>
        <dbReference type="ARBA" id="ARBA00012202"/>
    </source>
</evidence>
<dbReference type="Pfam" id="PF00211">
    <property type="entry name" value="Guanylate_cyc"/>
    <property type="match status" value="1"/>
</dbReference>
<dbReference type="SUPFAM" id="SSF111126">
    <property type="entry name" value="Ligand-binding domain in the NO signalling and Golgi transport"/>
    <property type="match status" value="1"/>
</dbReference>
<protein>
    <recommendedName>
        <fullName evidence="2">guanylate cyclase</fullName>
        <ecNumber evidence="2">4.6.1.2</ecNumber>
    </recommendedName>
</protein>
<dbReference type="CDD" id="cd07302">
    <property type="entry name" value="CHD"/>
    <property type="match status" value="1"/>
</dbReference>
<dbReference type="InterPro" id="IPR029787">
    <property type="entry name" value="Nucleotide_cyclase"/>
</dbReference>
<reference evidence="9" key="1">
    <citation type="submission" date="2021-02" db="EMBL/GenBank/DDBJ databases">
        <authorList>
            <person name="Nowell W R."/>
        </authorList>
    </citation>
    <scope>NUCLEOTIDE SEQUENCE</scope>
</reference>
<dbReference type="PANTHER" id="PTHR45655">
    <property type="entry name" value="GUANYLATE CYCLASE SOLUBLE SUBUNIT BETA-2"/>
    <property type="match status" value="1"/>
</dbReference>
<dbReference type="InterPro" id="IPR042463">
    <property type="entry name" value="HNOB_dom_associated_sf"/>
</dbReference>
<evidence type="ECO:0000256" key="7">
    <source>
        <dbReference type="ARBA" id="ARBA00023293"/>
    </source>
</evidence>
<evidence type="ECO:0000313" key="11">
    <source>
        <dbReference type="Proteomes" id="UP000663828"/>
    </source>
</evidence>
<sequence>MFYGIIMDTVRDGILRSYGPILWKRIVSEVHIPSETFEFYERYDDSILINICDCMVEILNDGTRESFLQFFGANFIHYFYRYGFDKILRVAGRTLRDFLFVIDQLHDSNRFTFPQMQHPLFHVTEEDNHGVILHYKSVRFGLAHFAIGGLSAVASLLFNQKDLNVVIQKDLSTDKYSHIIFHVQFANYKYEVKRLFDLPVLPSLSGTTFFRVFPFSILMDSSLKIHRMGKHIMKAFPDDTPLIGRPLDQVFQLIRPDIHVEWDKILSYGRHIVFLMDNRLPLRVGPTGKIRLKGQMKYIQNKNMLWFLCHPVLESADDMISAGLHLTDLNLFDSTSDLLITGIHQEHQLEATIFKQHLWTKKLPTVQKKLNVCHNKNQRLLYSTMPKHIVHLLQSGVRANSICECQPLVTILFVYCLDIKTISDHLNAADAITCLNKTIVLFDTIADKYDVFKVEIKADASYMLVAGIHDQSHMIVEEQQRNLLSTKLTDESLEVDDEEKDEIEEMHNKNPNGLNSTEIIAALSLEFVRTSEHFYNPISKKPFHLKFGFHSGMAIGGIVGSRNYQYCLFGDTVGIASQVTTTGEIGRIHMTHTAYSHLIEENRYTVEHRGQINIKGKGLTDTYWLTGLNEKSSKVSINSDSTTLKCPFSSPDLTFR</sequence>
<feature type="domain" description="Guanylate cyclase" evidence="8">
    <location>
        <begin position="410"/>
        <end position="580"/>
    </location>
</feature>
<dbReference type="SMART" id="SM00044">
    <property type="entry name" value="CYCc"/>
    <property type="match status" value="1"/>
</dbReference>
<dbReference type="GO" id="GO:0004383">
    <property type="term" value="F:guanylate cyclase activity"/>
    <property type="evidence" value="ECO:0007669"/>
    <property type="project" value="UniProtKB-EC"/>
</dbReference>
<evidence type="ECO:0000313" key="9">
    <source>
        <dbReference type="EMBL" id="CAF0866310.1"/>
    </source>
</evidence>
<dbReference type="EMBL" id="CAJNOR010001243">
    <property type="protein sequence ID" value="CAF1105346.1"/>
    <property type="molecule type" value="Genomic_DNA"/>
</dbReference>
<keyword evidence="11" id="KW-1185">Reference proteome</keyword>
<comment type="caution">
    <text evidence="9">The sequence shown here is derived from an EMBL/GenBank/DDBJ whole genome shotgun (WGS) entry which is preliminary data.</text>
</comment>
<dbReference type="InterPro" id="IPR011645">
    <property type="entry name" value="HNOB_dom_associated"/>
</dbReference>
<evidence type="ECO:0000256" key="4">
    <source>
        <dbReference type="ARBA" id="ARBA00022741"/>
    </source>
</evidence>
<dbReference type="GO" id="GO:0008074">
    <property type="term" value="C:guanylate cyclase complex, soluble"/>
    <property type="evidence" value="ECO:0007669"/>
    <property type="project" value="TreeGrafter"/>
</dbReference>
<dbReference type="OrthoDB" id="6127067at2759"/>
<dbReference type="Gene3D" id="3.90.1520.10">
    <property type="entry name" value="H-NOX domain"/>
    <property type="match status" value="1"/>
</dbReference>
<gene>
    <name evidence="9" type="ORF">EDS130_LOCUS8063</name>
    <name evidence="10" type="ORF">XAT740_LOCUS18577</name>
</gene>
<dbReference type="AlphaFoldDB" id="A0A813XCP8"/>
<accession>A0A813XCP8</accession>
<dbReference type="EMBL" id="CAJNOJ010000025">
    <property type="protein sequence ID" value="CAF0866310.1"/>
    <property type="molecule type" value="Genomic_DNA"/>
</dbReference>
<keyword evidence="3" id="KW-0963">Cytoplasm</keyword>
<dbReference type="Proteomes" id="UP000663852">
    <property type="component" value="Unassembled WGS sequence"/>
</dbReference>
<dbReference type="Proteomes" id="UP000663828">
    <property type="component" value="Unassembled WGS sequence"/>
</dbReference>
<dbReference type="PROSITE" id="PS50125">
    <property type="entry name" value="GUANYLATE_CYCLASE_2"/>
    <property type="match status" value="1"/>
</dbReference>
<dbReference type="Gene3D" id="3.30.450.260">
    <property type="entry name" value="Haem NO binding associated domain"/>
    <property type="match status" value="1"/>
</dbReference>
<evidence type="ECO:0000256" key="6">
    <source>
        <dbReference type="ARBA" id="ARBA00023239"/>
    </source>
</evidence>
<proteinExistence type="predicted"/>
<keyword evidence="7" id="KW-0141">cGMP biosynthesis</keyword>
<dbReference type="Pfam" id="PF07701">
    <property type="entry name" value="HNOBA"/>
    <property type="match status" value="1"/>
</dbReference>
<dbReference type="EC" id="4.6.1.2" evidence="2"/>
<dbReference type="InterPro" id="IPR011644">
    <property type="entry name" value="Heme_NO-bd"/>
</dbReference>
<evidence type="ECO:0000313" key="12">
    <source>
        <dbReference type="Proteomes" id="UP000663852"/>
    </source>
</evidence>
<dbReference type="InterPro" id="IPR038158">
    <property type="entry name" value="H-NOX_domain_sf"/>
</dbReference>
<keyword evidence="4" id="KW-0547">Nucleotide-binding</keyword>